<accession>A0A1P8ELV2</accession>
<feature type="compositionally biased region" description="Polar residues" evidence="1">
    <location>
        <begin position="44"/>
        <end position="54"/>
    </location>
</feature>
<dbReference type="Proteomes" id="UP001256400">
    <property type="component" value="Chromosome"/>
</dbReference>
<keyword evidence="2" id="KW-0472">Membrane</keyword>
<reference evidence="3 5" key="1">
    <citation type="submission" date="2016-08" db="EMBL/GenBank/DDBJ databases">
        <title>Complete genome sequence of Acinetobacter baylyi strain GFJ2.</title>
        <authorList>
            <person name="Tabata M."/>
            <person name="Kuboki S."/>
            <person name="Gibu N."/>
            <person name="Kinouchi Y."/>
            <person name="Vangnai A."/>
            <person name="Kasai D."/>
            <person name="Fukuda M."/>
        </authorList>
    </citation>
    <scope>NUCLEOTIDE SEQUENCE [LARGE SCALE GENOMIC DNA]</scope>
    <source>
        <strain evidence="3 5">GFJ2</strain>
    </source>
</reference>
<organism evidence="3 5">
    <name type="scientific">Acinetobacter soli</name>
    <dbReference type="NCBI Taxonomy" id="487316"/>
    <lineage>
        <taxon>Bacteria</taxon>
        <taxon>Pseudomonadati</taxon>
        <taxon>Pseudomonadota</taxon>
        <taxon>Gammaproteobacteria</taxon>
        <taxon>Moraxellales</taxon>
        <taxon>Moraxellaceae</taxon>
        <taxon>Acinetobacter</taxon>
    </lineage>
</organism>
<evidence type="ECO:0000256" key="2">
    <source>
        <dbReference type="SAM" id="Phobius"/>
    </source>
</evidence>
<dbReference type="eggNOG" id="ENOG5031RKR">
    <property type="taxonomic scope" value="Bacteria"/>
</dbReference>
<keyword evidence="2" id="KW-1133">Transmembrane helix</keyword>
<name>A0A1P8ELV2_9GAMM</name>
<sequence>MSEKLSPEKSVWGWKLLIVAFILSLIFMGVFYLAVNNEPDYMPSQQKMHTQQHAFKTAPAMAPATEQNAAASATTSHEEMHMDMKDMNMDHSSHSGGAAHQ</sequence>
<feature type="compositionally biased region" description="Polar residues" evidence="1">
    <location>
        <begin position="65"/>
        <end position="75"/>
    </location>
</feature>
<reference evidence="4" key="2">
    <citation type="submission" date="2023-09" db="EMBL/GenBank/DDBJ databases">
        <title>Acinetobacter soli.</title>
        <authorList>
            <person name="Kim B."/>
            <person name="Kim D."/>
            <person name="Park D."/>
        </authorList>
    </citation>
    <scope>NUCLEOTIDE SEQUENCE</scope>
    <source>
        <strain evidence="4">2023.05</strain>
    </source>
</reference>
<feature type="compositionally biased region" description="Basic and acidic residues" evidence="1">
    <location>
        <begin position="76"/>
        <end position="93"/>
    </location>
</feature>
<evidence type="ECO:0000313" key="4">
    <source>
        <dbReference type="EMBL" id="WND06219.1"/>
    </source>
</evidence>
<dbReference type="AlphaFoldDB" id="A0A1P8ELV2"/>
<evidence type="ECO:0008006" key="6">
    <source>
        <dbReference type="Google" id="ProtNLM"/>
    </source>
</evidence>
<dbReference type="EMBL" id="CP016896">
    <property type="protein sequence ID" value="APV37072.1"/>
    <property type="molecule type" value="Genomic_DNA"/>
</dbReference>
<feature type="region of interest" description="Disordered" evidence="1">
    <location>
        <begin position="44"/>
        <end position="101"/>
    </location>
</feature>
<dbReference type="STRING" id="487316.BEN76_14055"/>
<dbReference type="EMBL" id="CP134206">
    <property type="protein sequence ID" value="WND06219.1"/>
    <property type="molecule type" value="Genomic_DNA"/>
</dbReference>
<gene>
    <name evidence="3" type="ORF">BEN76_14055</name>
    <name evidence="4" type="ORF">RHP80_03440</name>
</gene>
<feature type="transmembrane region" description="Helical" evidence="2">
    <location>
        <begin position="12"/>
        <end position="35"/>
    </location>
</feature>
<dbReference type="KEGG" id="asol:BEN76_14055"/>
<keyword evidence="2" id="KW-0812">Transmembrane</keyword>
<proteinExistence type="predicted"/>
<protein>
    <recommendedName>
        <fullName evidence="6">DUF4199 domain-containing protein</fullName>
    </recommendedName>
</protein>
<evidence type="ECO:0000256" key="1">
    <source>
        <dbReference type="SAM" id="MobiDB-lite"/>
    </source>
</evidence>
<dbReference type="Proteomes" id="UP000185674">
    <property type="component" value="Chromosome"/>
</dbReference>
<evidence type="ECO:0000313" key="3">
    <source>
        <dbReference type="EMBL" id="APV37072.1"/>
    </source>
</evidence>
<evidence type="ECO:0000313" key="5">
    <source>
        <dbReference type="Proteomes" id="UP000185674"/>
    </source>
</evidence>